<keyword evidence="10" id="KW-1185">Reference proteome</keyword>
<keyword evidence="7" id="KW-0418">Kinase</keyword>
<dbReference type="GO" id="GO:0016301">
    <property type="term" value="F:kinase activity"/>
    <property type="evidence" value="ECO:0007669"/>
    <property type="project" value="UniProtKB-KW"/>
</dbReference>
<dbReference type="InterPro" id="IPR036667">
    <property type="entry name" value="PTS_IIB_sorbose-sp_sf"/>
</dbReference>
<keyword evidence="4" id="KW-0762">Sugar transport</keyword>
<gene>
    <name evidence="9" type="ORF">UC3_01162</name>
</gene>
<dbReference type="STRING" id="154621.RV11_GL000789"/>
<comment type="caution">
    <text evidence="9">The sequence shown here is derived from an EMBL/GenBank/DDBJ whole genome shotgun (WGS) entry which is preliminary data.</text>
</comment>
<organism evidence="9 10">
    <name type="scientific">Enterococcus phoeniculicola ATCC BAA-412</name>
    <dbReference type="NCBI Taxonomy" id="1158610"/>
    <lineage>
        <taxon>Bacteria</taxon>
        <taxon>Bacillati</taxon>
        <taxon>Bacillota</taxon>
        <taxon>Bacilli</taxon>
        <taxon>Lactobacillales</taxon>
        <taxon>Enterococcaceae</taxon>
        <taxon>Enterococcus</taxon>
    </lineage>
</organism>
<feature type="domain" description="PTS EIIB type-4" evidence="8">
    <location>
        <begin position="1"/>
        <end position="154"/>
    </location>
</feature>
<reference evidence="9 10" key="1">
    <citation type="submission" date="2013-02" db="EMBL/GenBank/DDBJ databases">
        <title>The Genome Sequence of Enterococcus phoeniculicola BAA-412.</title>
        <authorList>
            <consortium name="The Broad Institute Genome Sequencing Platform"/>
            <consortium name="The Broad Institute Genome Sequencing Center for Infectious Disease"/>
            <person name="Earl A.M."/>
            <person name="Gilmore M.S."/>
            <person name="Lebreton F."/>
            <person name="Walker B."/>
            <person name="Young S.K."/>
            <person name="Zeng Q."/>
            <person name="Gargeya S."/>
            <person name="Fitzgerald M."/>
            <person name="Haas B."/>
            <person name="Abouelleil A."/>
            <person name="Alvarado L."/>
            <person name="Arachchi H.M."/>
            <person name="Berlin A.M."/>
            <person name="Chapman S.B."/>
            <person name="Dewar J."/>
            <person name="Goldberg J."/>
            <person name="Griggs A."/>
            <person name="Gujja S."/>
            <person name="Hansen M."/>
            <person name="Howarth C."/>
            <person name="Imamovic A."/>
            <person name="Larimer J."/>
            <person name="McCowan C."/>
            <person name="Murphy C."/>
            <person name="Neiman D."/>
            <person name="Pearson M."/>
            <person name="Priest M."/>
            <person name="Roberts A."/>
            <person name="Saif S."/>
            <person name="Shea T."/>
            <person name="Sisk P."/>
            <person name="Sykes S."/>
            <person name="Wortman J."/>
            <person name="Nusbaum C."/>
            <person name="Birren B."/>
        </authorList>
    </citation>
    <scope>NUCLEOTIDE SEQUENCE [LARGE SCALE GENOMIC DNA]</scope>
    <source>
        <strain evidence="9 10">ATCC BAA-412</strain>
    </source>
</reference>
<dbReference type="EMBL" id="AJAT01000012">
    <property type="protein sequence ID" value="EOL45272.1"/>
    <property type="molecule type" value="Genomic_DNA"/>
</dbReference>
<accession>R3WCS3</accession>
<protein>
    <recommendedName>
        <fullName evidence="8">PTS EIIB type-4 domain-containing protein</fullName>
    </recommendedName>
</protein>
<evidence type="ECO:0000256" key="6">
    <source>
        <dbReference type="ARBA" id="ARBA00022683"/>
    </source>
</evidence>
<dbReference type="Proteomes" id="UP000013785">
    <property type="component" value="Unassembled WGS sequence"/>
</dbReference>
<dbReference type="PROSITE" id="PS51101">
    <property type="entry name" value="PTS_EIIB_TYPE_4"/>
    <property type="match status" value="1"/>
</dbReference>
<dbReference type="GO" id="GO:0005737">
    <property type="term" value="C:cytoplasm"/>
    <property type="evidence" value="ECO:0007669"/>
    <property type="project" value="UniProtKB-SubCell"/>
</dbReference>
<proteinExistence type="predicted"/>
<dbReference type="SUPFAM" id="SSF52728">
    <property type="entry name" value="PTS IIb component"/>
    <property type="match status" value="1"/>
</dbReference>
<dbReference type="GO" id="GO:0008982">
    <property type="term" value="F:protein-N(PI)-phosphohistidine-sugar phosphotransferase activity"/>
    <property type="evidence" value="ECO:0007669"/>
    <property type="project" value="InterPro"/>
</dbReference>
<evidence type="ECO:0000259" key="8">
    <source>
        <dbReference type="PROSITE" id="PS51101"/>
    </source>
</evidence>
<dbReference type="Pfam" id="PF03830">
    <property type="entry name" value="PTSIIB_sorb"/>
    <property type="match status" value="1"/>
</dbReference>
<dbReference type="OrthoDB" id="9788818at2"/>
<dbReference type="AlphaFoldDB" id="R3WCS3"/>
<keyword evidence="3" id="KW-0963">Cytoplasm</keyword>
<keyword evidence="2" id="KW-0813">Transport</keyword>
<evidence type="ECO:0000313" key="9">
    <source>
        <dbReference type="EMBL" id="EOL45272.1"/>
    </source>
</evidence>
<dbReference type="GO" id="GO:0009401">
    <property type="term" value="P:phosphoenolpyruvate-dependent sugar phosphotransferase system"/>
    <property type="evidence" value="ECO:0007669"/>
    <property type="project" value="UniProtKB-KW"/>
</dbReference>
<evidence type="ECO:0000256" key="5">
    <source>
        <dbReference type="ARBA" id="ARBA00022679"/>
    </source>
</evidence>
<dbReference type="Gene3D" id="3.40.35.10">
    <property type="entry name" value="Phosphotransferase system, sorbose subfamily IIB component"/>
    <property type="match status" value="1"/>
</dbReference>
<evidence type="ECO:0000256" key="2">
    <source>
        <dbReference type="ARBA" id="ARBA00022448"/>
    </source>
</evidence>
<dbReference type="InterPro" id="IPR004720">
    <property type="entry name" value="PTS_IIB_sorbose-sp"/>
</dbReference>
<evidence type="ECO:0000313" key="10">
    <source>
        <dbReference type="Proteomes" id="UP000013785"/>
    </source>
</evidence>
<evidence type="ECO:0000256" key="7">
    <source>
        <dbReference type="ARBA" id="ARBA00022777"/>
    </source>
</evidence>
<dbReference type="PATRIC" id="fig|1158610.3.peg.1136"/>
<name>R3WCS3_9ENTE</name>
<keyword evidence="6" id="KW-0598">Phosphotransferase system</keyword>
<evidence type="ECO:0000256" key="1">
    <source>
        <dbReference type="ARBA" id="ARBA00004496"/>
    </source>
</evidence>
<dbReference type="HOGENOM" id="CLU_116175_1_0_9"/>
<comment type="subcellular location">
    <subcellularLocation>
        <location evidence="1">Cytoplasm</location>
    </subcellularLocation>
</comment>
<evidence type="ECO:0000256" key="4">
    <source>
        <dbReference type="ARBA" id="ARBA00022597"/>
    </source>
</evidence>
<dbReference type="eggNOG" id="COG3444">
    <property type="taxonomic scope" value="Bacteria"/>
</dbReference>
<keyword evidence="5" id="KW-0808">Transferase</keyword>
<sequence>MSIELVRIDDRLIHGQVVTGWVNELKVEQIIILNDKLVNDTVQKSVLTMTAPPSVKVHVFGIEQFSEIYKKNPIKKRTLLLFSNPIDVLATYQNGVDFDQVNVGGIRFNEQRKHRLSKSVAVTDEEKAALDTLIENGKDVFIQMVPKDKKETLK</sequence>
<dbReference type="RefSeq" id="WP_010767830.1">
    <property type="nucleotide sequence ID" value="NZ_ASWE01000003.1"/>
</dbReference>
<evidence type="ECO:0000256" key="3">
    <source>
        <dbReference type="ARBA" id="ARBA00022490"/>
    </source>
</evidence>